<dbReference type="AlphaFoldDB" id="K0SQ64"/>
<feature type="compositionally biased region" description="Acidic residues" evidence="1">
    <location>
        <begin position="785"/>
        <end position="794"/>
    </location>
</feature>
<dbReference type="PROSITE" id="PS50004">
    <property type="entry name" value="C2"/>
    <property type="match status" value="1"/>
</dbReference>
<keyword evidence="2" id="KW-1133">Transmembrane helix</keyword>
<feature type="compositionally biased region" description="Low complexity" evidence="1">
    <location>
        <begin position="205"/>
        <end position="217"/>
    </location>
</feature>
<dbReference type="Proteomes" id="UP000266841">
    <property type="component" value="Unassembled WGS sequence"/>
</dbReference>
<keyword evidence="2" id="KW-0812">Transmembrane</keyword>
<evidence type="ECO:0000256" key="1">
    <source>
        <dbReference type="SAM" id="MobiDB-lite"/>
    </source>
</evidence>
<evidence type="ECO:0000259" key="3">
    <source>
        <dbReference type="PROSITE" id="PS50004"/>
    </source>
</evidence>
<dbReference type="OMA" id="SEKWEDF"/>
<keyword evidence="2" id="KW-0472">Membrane</keyword>
<proteinExistence type="predicted"/>
<evidence type="ECO:0000256" key="2">
    <source>
        <dbReference type="SAM" id="Phobius"/>
    </source>
</evidence>
<feature type="region of interest" description="Disordered" evidence="1">
    <location>
        <begin position="766"/>
        <end position="833"/>
    </location>
</feature>
<feature type="compositionally biased region" description="Basic residues" evidence="1">
    <location>
        <begin position="767"/>
        <end position="781"/>
    </location>
</feature>
<keyword evidence="5" id="KW-1185">Reference proteome</keyword>
<feature type="region of interest" description="Disordered" evidence="1">
    <location>
        <begin position="1"/>
        <end position="21"/>
    </location>
</feature>
<feature type="compositionally biased region" description="Polar residues" evidence="1">
    <location>
        <begin position="819"/>
        <end position="833"/>
    </location>
</feature>
<reference evidence="4 5" key="1">
    <citation type="journal article" date="2012" name="Genome Biol.">
        <title>Genome and low-iron response of an oceanic diatom adapted to chronic iron limitation.</title>
        <authorList>
            <person name="Lommer M."/>
            <person name="Specht M."/>
            <person name="Roy A.S."/>
            <person name="Kraemer L."/>
            <person name="Andreson R."/>
            <person name="Gutowska M.A."/>
            <person name="Wolf J."/>
            <person name="Bergner S.V."/>
            <person name="Schilhabel M.B."/>
            <person name="Klostermeier U.C."/>
            <person name="Beiko R.G."/>
            <person name="Rosenstiel P."/>
            <person name="Hippler M."/>
            <person name="Laroche J."/>
        </authorList>
    </citation>
    <scope>NUCLEOTIDE SEQUENCE [LARGE SCALE GENOMIC DNA]</scope>
    <source>
        <strain evidence="4 5">CCMP1005</strain>
    </source>
</reference>
<feature type="region of interest" description="Disordered" evidence="1">
    <location>
        <begin position="68"/>
        <end position="96"/>
    </location>
</feature>
<dbReference type="eggNOG" id="ENOG502TKPY">
    <property type="taxonomic scope" value="Eukaryota"/>
</dbReference>
<feature type="region of interest" description="Disordered" evidence="1">
    <location>
        <begin position="204"/>
        <end position="231"/>
    </location>
</feature>
<protein>
    <recommendedName>
        <fullName evidence="3">C2 domain-containing protein</fullName>
    </recommendedName>
</protein>
<dbReference type="Gene3D" id="2.60.40.150">
    <property type="entry name" value="C2 domain"/>
    <property type="match status" value="1"/>
</dbReference>
<dbReference type="OrthoDB" id="1029639at2759"/>
<dbReference type="InterPro" id="IPR035892">
    <property type="entry name" value="C2_domain_sf"/>
</dbReference>
<feature type="compositionally biased region" description="Basic residues" evidence="1">
    <location>
        <begin position="1"/>
        <end position="16"/>
    </location>
</feature>
<evidence type="ECO:0000313" key="5">
    <source>
        <dbReference type="Proteomes" id="UP000266841"/>
    </source>
</evidence>
<accession>K0SQ64</accession>
<dbReference type="InterPro" id="IPR000008">
    <property type="entry name" value="C2_dom"/>
</dbReference>
<dbReference type="EMBL" id="AGNL01013011">
    <property type="protein sequence ID" value="EJK67495.1"/>
    <property type="molecule type" value="Genomic_DNA"/>
</dbReference>
<comment type="caution">
    <text evidence="4">The sequence shown here is derived from an EMBL/GenBank/DDBJ whole genome shotgun (WGS) entry which is preliminary data.</text>
</comment>
<sequence>MLKRRLSSRRSTKISNRHPPSTTLRLEGIVVQKRLAHVETTRYLVLDFLTGSISVYKKPPPKNDLAAAQSQSVRASSSSKVMSSLKRSVSDSDASSKSNVTCEHLAHVVRKPRISLDDSSWEPKFTVPDVQNDENLFYLVLPADYDVKDSDAEVVSMMRLKDGSISYRHLNSAMLGAIDESESASAGADANFFRGDATKMKSMESDVSVSSTSSSSSRFQRPSFGKSKRSRTGEQEKVFQFRVLLDGNEKFIWLQAAAELGRLNNVSAVKAVSSTMAKKLFHLPSIGSKTNKLTSLRYAEWACLIDQKKSVTKFEFDIHDVSKLKDPQDASEDKYNSTKLVKVQPTYAYRNRRMTEKDLYNDMATSSEKWEDFRQDASLDRDEKPIGSAHVEVLACHGLPKLDKFTATDAVCYFVCGPFAFATDVIDGFMSPVWPSKSRRACIFPIFHAYQKLFVGVFDDDGAAANDDFAGRAVIDLARLRPNSVYDIFLPLRMYRNMYIREPRGVIRLRIRLEWDDEKQALLSYLKRPTKTELLGNAVTVNCADLKAFRNVVFTVQGKDVPGRFKQTVMKGLQREMKLYKTIMKTSMKELMKDIVMWKVPRLSFCIFLAWMHCVYQNSFKFVPVYSTLAIIALLIRNYFEYGINDEFNFGFSPITLSETVRVLLYGGPGTKYIKPIKVERKADSTTKGSTSEDELDNDVLEDMFSNTGNNKFRMDSDHLEFPFSESGRYSKKTLSEACVDSSAILADDDDDENGLGRSGKLASLRKSAKIGGRKNSRTKARRDDDDDDDEDEFGLMVKSSVAHPENDANIPQTPPRNGPSSLNTNGGNTLTKKSSGVLVVDTSKDELPVWKRVTDPRGLPEQDASVSVKSRKTLKEEIIHNKNLLHKMSMRMFDDRTYILHRDDPIGEELALINAIGMNKHKNPMIAKIAEYVAPGLEGLKVGLSVWRAAFNLFTWRDPFLTSLFFFGILSVLCVLLIFPWRLFFFAAGLGAVGPQNYALRLAGVFDKKKKVKDSAEVDIPKRAGSRRSTVDSLDSTTRKFTFHNHLLTNNGNDARGGKEEKRSKQIAHRAVVPNSPLISRRFYDWPPNPSLSTVDPFEG</sequence>
<feature type="domain" description="C2" evidence="3">
    <location>
        <begin position="369"/>
        <end position="490"/>
    </location>
</feature>
<feature type="transmembrane region" description="Helical" evidence="2">
    <location>
        <begin position="961"/>
        <end position="980"/>
    </location>
</feature>
<dbReference type="SUPFAM" id="SSF49562">
    <property type="entry name" value="C2 domain (Calcium/lipid-binding domain, CaLB)"/>
    <property type="match status" value="1"/>
</dbReference>
<name>K0SQ64_THAOC</name>
<organism evidence="4 5">
    <name type="scientific">Thalassiosira oceanica</name>
    <name type="common">Marine diatom</name>
    <dbReference type="NCBI Taxonomy" id="159749"/>
    <lineage>
        <taxon>Eukaryota</taxon>
        <taxon>Sar</taxon>
        <taxon>Stramenopiles</taxon>
        <taxon>Ochrophyta</taxon>
        <taxon>Bacillariophyta</taxon>
        <taxon>Coscinodiscophyceae</taxon>
        <taxon>Thalassiosirophycidae</taxon>
        <taxon>Thalassiosirales</taxon>
        <taxon>Thalassiosiraceae</taxon>
        <taxon>Thalassiosira</taxon>
    </lineage>
</organism>
<dbReference type="Pfam" id="PF00168">
    <property type="entry name" value="C2"/>
    <property type="match status" value="1"/>
</dbReference>
<evidence type="ECO:0000313" key="4">
    <source>
        <dbReference type="EMBL" id="EJK67495.1"/>
    </source>
</evidence>
<gene>
    <name evidence="4" type="ORF">THAOC_11459</name>
</gene>